<proteinExistence type="predicted"/>
<name>A0A381UYY6_9ZZZZ</name>
<sequence>VLVFSAWQHFALVEHGYEMPLLEQERVRELEINRHLRLEIETLRSPRRIEQIATQELDLVAPTPDDAHIIERIELSAHSNRFVVAGRGPLAPPVHRP</sequence>
<evidence type="ECO:0008006" key="2">
    <source>
        <dbReference type="Google" id="ProtNLM"/>
    </source>
</evidence>
<evidence type="ECO:0000313" key="1">
    <source>
        <dbReference type="EMBL" id="SVA33305.1"/>
    </source>
</evidence>
<reference evidence="1" key="1">
    <citation type="submission" date="2018-05" db="EMBL/GenBank/DDBJ databases">
        <authorList>
            <person name="Lanie J.A."/>
            <person name="Ng W.-L."/>
            <person name="Kazmierczak K.M."/>
            <person name="Andrzejewski T.M."/>
            <person name="Davidsen T.M."/>
            <person name="Wayne K.J."/>
            <person name="Tettelin H."/>
            <person name="Glass J.I."/>
            <person name="Rusch D."/>
            <person name="Podicherti R."/>
            <person name="Tsui H.-C.T."/>
            <person name="Winkler M.E."/>
        </authorList>
    </citation>
    <scope>NUCLEOTIDE SEQUENCE</scope>
</reference>
<dbReference type="EMBL" id="UINC01007435">
    <property type="protein sequence ID" value="SVA33305.1"/>
    <property type="molecule type" value="Genomic_DNA"/>
</dbReference>
<organism evidence="1">
    <name type="scientific">marine metagenome</name>
    <dbReference type="NCBI Taxonomy" id="408172"/>
    <lineage>
        <taxon>unclassified sequences</taxon>
        <taxon>metagenomes</taxon>
        <taxon>ecological metagenomes</taxon>
    </lineage>
</organism>
<dbReference type="AlphaFoldDB" id="A0A381UYY6"/>
<protein>
    <recommendedName>
        <fullName evidence="2">Cell division protein FtsL</fullName>
    </recommendedName>
</protein>
<feature type="non-terminal residue" evidence="1">
    <location>
        <position position="1"/>
    </location>
</feature>
<accession>A0A381UYY6</accession>
<gene>
    <name evidence="1" type="ORF">METZ01_LOCUS86159</name>
</gene>